<keyword evidence="2" id="KW-0732">Signal</keyword>
<feature type="chain" id="PRO_5040267809" description="PRC-barrel domain-containing protein" evidence="2">
    <location>
        <begin position="23"/>
        <end position="177"/>
    </location>
</feature>
<evidence type="ECO:0000256" key="2">
    <source>
        <dbReference type="SAM" id="SignalP"/>
    </source>
</evidence>
<feature type="region of interest" description="Disordered" evidence="1">
    <location>
        <begin position="25"/>
        <end position="46"/>
    </location>
</feature>
<evidence type="ECO:0000313" key="3">
    <source>
        <dbReference type="EMBL" id="MBM2353847.1"/>
    </source>
</evidence>
<gene>
    <name evidence="3" type="ORF">JQX14_04840</name>
</gene>
<evidence type="ECO:0000256" key="1">
    <source>
        <dbReference type="SAM" id="MobiDB-lite"/>
    </source>
</evidence>
<protein>
    <recommendedName>
        <fullName evidence="5">PRC-barrel domain-containing protein</fullName>
    </recommendedName>
</protein>
<sequence>MTRKFLTTTATIAALIAVPALAQDNTANPDLKSDAPAFDGGNENPVASNQFHYNTTNERVSNGYAEYDTNQIAMSQDAFRALSNARGENLETADGMVIGMIENVNTSAQGNPELVVDLADEASAKFDTEVLIITVTPGNVMLANGKIELGSTLDEMVLASEEGGRGDYADRKSVTLP</sequence>
<dbReference type="Proteomes" id="UP000809337">
    <property type="component" value="Unassembled WGS sequence"/>
</dbReference>
<dbReference type="RefSeq" id="WP_231032993.1">
    <property type="nucleotide sequence ID" value="NZ_JAJNGX010000002.1"/>
</dbReference>
<evidence type="ECO:0008006" key="5">
    <source>
        <dbReference type="Google" id="ProtNLM"/>
    </source>
</evidence>
<evidence type="ECO:0000313" key="4">
    <source>
        <dbReference type="Proteomes" id="UP000809337"/>
    </source>
</evidence>
<dbReference type="AlphaFoldDB" id="A0A9Q2RZ50"/>
<dbReference type="EMBL" id="JAFBWN010000002">
    <property type="protein sequence ID" value="MBM2353847.1"/>
    <property type="molecule type" value="Genomic_DNA"/>
</dbReference>
<reference evidence="3" key="1">
    <citation type="submission" date="2021-01" db="EMBL/GenBank/DDBJ databases">
        <title>Diatom-associated Roseobacters Show Island Model of Population Structure.</title>
        <authorList>
            <person name="Qu L."/>
            <person name="Feng X."/>
            <person name="Chen Y."/>
            <person name="Li L."/>
            <person name="Wang X."/>
            <person name="Hu Z."/>
            <person name="Wang H."/>
            <person name="Luo H."/>
        </authorList>
    </citation>
    <scope>NUCLEOTIDE SEQUENCE</scope>
    <source>
        <strain evidence="3">SM26-45</strain>
    </source>
</reference>
<comment type="caution">
    <text evidence="3">The sequence shown here is derived from an EMBL/GenBank/DDBJ whole genome shotgun (WGS) entry which is preliminary data.</text>
</comment>
<name>A0A9Q2RZ50_9RHOB</name>
<organism evidence="3 4">
    <name type="scientific">Pseudosulfitobacter pseudonitzschiae</name>
    <dbReference type="NCBI Taxonomy" id="1402135"/>
    <lineage>
        <taxon>Bacteria</taxon>
        <taxon>Pseudomonadati</taxon>
        <taxon>Pseudomonadota</taxon>
        <taxon>Alphaproteobacteria</taxon>
        <taxon>Rhodobacterales</taxon>
        <taxon>Roseobacteraceae</taxon>
        <taxon>Pseudosulfitobacter</taxon>
    </lineage>
</organism>
<proteinExistence type="predicted"/>
<accession>A0A9Q2RZ50</accession>
<feature type="signal peptide" evidence="2">
    <location>
        <begin position="1"/>
        <end position="22"/>
    </location>
</feature>